<dbReference type="STRING" id="224999.GCA_001485475_02000"/>
<dbReference type="Gene3D" id="3.40.50.280">
    <property type="entry name" value="Cobalamin-binding domain"/>
    <property type="match status" value="1"/>
</dbReference>
<dbReference type="InterPro" id="IPR051198">
    <property type="entry name" value="BchE-like"/>
</dbReference>
<dbReference type="InterPro" id="IPR007197">
    <property type="entry name" value="rSAM"/>
</dbReference>
<dbReference type="InterPro" id="IPR034466">
    <property type="entry name" value="Methyltransferase_Class_B"/>
</dbReference>
<reference evidence="8" key="1">
    <citation type="journal article" date="2016" name="Genome Announc.">
        <title>Draft Genome Sequence of the Syntrophic Lactate-Degrading Bacterium Tepidanaerobacter syntrophicus JLT.</title>
        <authorList>
            <person name="Matsuura N."/>
            <person name="Ohashi A."/>
            <person name="Tourlousse D.M."/>
            <person name="Sekiguchi Y."/>
        </authorList>
    </citation>
    <scope>NUCLEOTIDE SEQUENCE [LARGE SCALE GENOMIC DNA]</scope>
    <source>
        <strain evidence="8">JL</strain>
    </source>
</reference>
<dbReference type="SMART" id="SM00729">
    <property type="entry name" value="Elp3"/>
    <property type="match status" value="1"/>
</dbReference>
<dbReference type="InterPro" id="IPR023404">
    <property type="entry name" value="rSAM_horseshoe"/>
</dbReference>
<keyword evidence="2" id="KW-0949">S-adenosyl-L-methionine</keyword>
<dbReference type="EMBL" id="DF977003">
    <property type="protein sequence ID" value="GAQ25962.1"/>
    <property type="molecule type" value="Genomic_DNA"/>
</dbReference>
<dbReference type="Gene3D" id="3.80.30.20">
    <property type="entry name" value="tm_1862 like domain"/>
    <property type="match status" value="1"/>
</dbReference>
<dbReference type="InterPro" id="IPR006638">
    <property type="entry name" value="Elp3/MiaA/NifB-like_rSAM"/>
</dbReference>
<dbReference type="GO" id="GO:0046872">
    <property type="term" value="F:metal ion binding"/>
    <property type="evidence" value="ECO:0007669"/>
    <property type="project" value="UniProtKB-KW"/>
</dbReference>
<evidence type="ECO:0000256" key="3">
    <source>
        <dbReference type="ARBA" id="ARBA00022723"/>
    </source>
</evidence>
<dbReference type="Pfam" id="PF13311">
    <property type="entry name" value="DUF4080"/>
    <property type="match status" value="1"/>
</dbReference>
<dbReference type="PANTHER" id="PTHR43409">
    <property type="entry name" value="ANAEROBIC MAGNESIUM-PROTOPORPHYRIN IX MONOMETHYL ESTER CYCLASE-RELATED"/>
    <property type="match status" value="1"/>
</dbReference>
<accession>A0A0U9HGZ2</accession>
<evidence type="ECO:0000313" key="9">
    <source>
        <dbReference type="Proteomes" id="UP000062160"/>
    </source>
</evidence>
<dbReference type="Pfam" id="PF02310">
    <property type="entry name" value="B12-binding"/>
    <property type="match status" value="1"/>
</dbReference>
<dbReference type="CDD" id="cd02068">
    <property type="entry name" value="radical_SAM_B12_BD"/>
    <property type="match status" value="1"/>
</dbReference>
<dbReference type="InterPro" id="IPR058240">
    <property type="entry name" value="rSAM_sf"/>
</dbReference>
<dbReference type="PROSITE" id="PS51332">
    <property type="entry name" value="B12_BINDING"/>
    <property type="match status" value="1"/>
</dbReference>
<proteinExistence type="predicted"/>
<dbReference type="SFLD" id="SFLDG01123">
    <property type="entry name" value="methyltransferase_(Class_B)"/>
    <property type="match status" value="1"/>
</dbReference>
<dbReference type="InterPro" id="IPR036724">
    <property type="entry name" value="Cobalamin-bd_sf"/>
</dbReference>
<dbReference type="Proteomes" id="UP000062160">
    <property type="component" value="Unassembled WGS sequence"/>
</dbReference>
<gene>
    <name evidence="8" type="ORF">TSYNT_9215</name>
</gene>
<organism evidence="8">
    <name type="scientific">Tepidanaerobacter syntrophicus</name>
    <dbReference type="NCBI Taxonomy" id="224999"/>
    <lineage>
        <taxon>Bacteria</taxon>
        <taxon>Bacillati</taxon>
        <taxon>Bacillota</taxon>
        <taxon>Clostridia</taxon>
        <taxon>Thermosediminibacterales</taxon>
        <taxon>Tepidanaerobacteraceae</taxon>
        <taxon>Tepidanaerobacter</taxon>
    </lineage>
</organism>
<evidence type="ECO:0000313" key="8">
    <source>
        <dbReference type="EMBL" id="GAQ25962.1"/>
    </source>
</evidence>
<feature type="domain" description="Radical SAM core" evidence="7">
    <location>
        <begin position="173"/>
        <end position="408"/>
    </location>
</feature>
<keyword evidence="4" id="KW-0408">Iron</keyword>
<dbReference type="Pfam" id="PF04055">
    <property type="entry name" value="Radical_SAM"/>
    <property type="match status" value="1"/>
</dbReference>
<evidence type="ECO:0000256" key="4">
    <source>
        <dbReference type="ARBA" id="ARBA00023004"/>
    </source>
</evidence>
<dbReference type="GO" id="GO:0051539">
    <property type="term" value="F:4 iron, 4 sulfur cluster binding"/>
    <property type="evidence" value="ECO:0007669"/>
    <property type="project" value="UniProtKB-KW"/>
</dbReference>
<protein>
    <submittedName>
        <fullName evidence="8">Radical SAM superfamily enzyme YgiQ, UPF0313 family</fullName>
    </submittedName>
</protein>
<dbReference type="GO" id="GO:0003824">
    <property type="term" value="F:catalytic activity"/>
    <property type="evidence" value="ECO:0007669"/>
    <property type="project" value="InterPro"/>
</dbReference>
<keyword evidence="9" id="KW-1185">Reference proteome</keyword>
<dbReference type="SUPFAM" id="SSF102114">
    <property type="entry name" value="Radical SAM enzymes"/>
    <property type="match status" value="1"/>
</dbReference>
<evidence type="ECO:0000259" key="6">
    <source>
        <dbReference type="PROSITE" id="PS51332"/>
    </source>
</evidence>
<sequence>MKTLLVGINAKYIHTNLAIRDIFGYIKQNNKEEDIQIYEATINDELDDILEDIISYQPDVIGFSCYLWNIESVIYLAENIKKIRPETKIVLGGPEVSYEAENLLERNPFVDYVILGEGEERFFKLLLHLKSGALLDTIDGLAYKKWNDILIQSPKSYVNLNKIPFPYINENENLENKLVYYETSRGCPFRCAFCLSSLETAVREADLDKVEQDFMRFLRMGVRIVKLVDRSFNCNLPRALRLLEIIRSLPQDMIFHCEINPELVNEEFIEALQGIEDRLQFEVGIQSTNPETLKEISRTPNTKKSLDGIKRLKSAGIKLHVDLIAGLPHENFKSFGNSFNEVYNLHTDEIQLGFLKLLKGTKLRTDAHKYGIIYRSKPPYEILYNNDITYEELCILKGIARLLDKYYNTGRFYHSLIYLEEKFKCSFELYKAFYDYCKREGLFKTRHSLKDRYDILYYFAESLGTDIVNFDIFKDILKFDFLLTNGKAAMPRCIEACEDREFLTIAKKYICNNKWLKENLPQAIGFSNHELSRYLAYGLFNYDIPYNYNVKKKKGVVFLQKNNKNYYADFEV</sequence>
<comment type="cofactor">
    <cofactor evidence="1">
        <name>[4Fe-4S] cluster</name>
        <dbReference type="ChEBI" id="CHEBI:49883"/>
    </cofactor>
</comment>
<dbReference type="SUPFAM" id="SSF52242">
    <property type="entry name" value="Cobalamin (vitamin B12)-binding domain"/>
    <property type="match status" value="1"/>
</dbReference>
<keyword evidence="3" id="KW-0479">Metal-binding</keyword>
<evidence type="ECO:0000256" key="5">
    <source>
        <dbReference type="ARBA" id="ARBA00023014"/>
    </source>
</evidence>
<evidence type="ECO:0000256" key="1">
    <source>
        <dbReference type="ARBA" id="ARBA00001966"/>
    </source>
</evidence>
<dbReference type="GO" id="GO:0031419">
    <property type="term" value="F:cobalamin binding"/>
    <property type="evidence" value="ECO:0007669"/>
    <property type="project" value="InterPro"/>
</dbReference>
<feature type="domain" description="B12-binding" evidence="6">
    <location>
        <begin position="1"/>
        <end position="136"/>
    </location>
</feature>
<dbReference type="SFLD" id="SFLDS00029">
    <property type="entry name" value="Radical_SAM"/>
    <property type="match status" value="1"/>
</dbReference>
<dbReference type="InterPro" id="IPR006158">
    <property type="entry name" value="Cobalamin-bd"/>
</dbReference>
<dbReference type="AlphaFoldDB" id="A0A0U9HGZ2"/>
<dbReference type="SFLD" id="SFLDG01082">
    <property type="entry name" value="B12-binding_domain_containing"/>
    <property type="match status" value="1"/>
</dbReference>
<evidence type="ECO:0000259" key="7">
    <source>
        <dbReference type="PROSITE" id="PS51918"/>
    </source>
</evidence>
<dbReference type="PANTHER" id="PTHR43409:SF16">
    <property type="entry name" value="SLR0320 PROTEIN"/>
    <property type="match status" value="1"/>
</dbReference>
<dbReference type="GO" id="GO:0005829">
    <property type="term" value="C:cytosol"/>
    <property type="evidence" value="ECO:0007669"/>
    <property type="project" value="TreeGrafter"/>
</dbReference>
<name>A0A0U9HGZ2_9FIRM</name>
<dbReference type="CDD" id="cd01335">
    <property type="entry name" value="Radical_SAM"/>
    <property type="match status" value="1"/>
</dbReference>
<dbReference type="OrthoDB" id="9801424at2"/>
<dbReference type="PROSITE" id="PS51918">
    <property type="entry name" value="RADICAL_SAM"/>
    <property type="match status" value="1"/>
</dbReference>
<keyword evidence="5" id="KW-0411">Iron-sulfur</keyword>
<dbReference type="RefSeq" id="WP_059033640.1">
    <property type="nucleotide sequence ID" value="NZ_DF977003.1"/>
</dbReference>
<dbReference type="InterPro" id="IPR025288">
    <property type="entry name" value="DUF4080"/>
</dbReference>
<evidence type="ECO:0000256" key="2">
    <source>
        <dbReference type="ARBA" id="ARBA00022691"/>
    </source>
</evidence>